<organism evidence="2 3">
    <name type="scientific">Ruegeria sediminis</name>
    <dbReference type="NCBI Taxonomy" id="2583820"/>
    <lineage>
        <taxon>Bacteria</taxon>
        <taxon>Pseudomonadati</taxon>
        <taxon>Pseudomonadota</taxon>
        <taxon>Alphaproteobacteria</taxon>
        <taxon>Rhodobacterales</taxon>
        <taxon>Roseobacteraceae</taxon>
        <taxon>Ruegeria</taxon>
    </lineage>
</organism>
<accession>A0ABY2WUD5</accession>
<dbReference type="InterPro" id="IPR013096">
    <property type="entry name" value="Cupin_2"/>
</dbReference>
<evidence type="ECO:0000313" key="2">
    <source>
        <dbReference type="EMBL" id="TMV04218.1"/>
    </source>
</evidence>
<dbReference type="EMBL" id="VCPD01000008">
    <property type="protein sequence ID" value="TMV04218.1"/>
    <property type="molecule type" value="Genomic_DNA"/>
</dbReference>
<reference evidence="2 3" key="1">
    <citation type="submission" date="2019-05" db="EMBL/GenBank/DDBJ databases">
        <title>Ruegeria sp. nov., isolated from tidal flat.</title>
        <authorList>
            <person name="Kim W."/>
        </authorList>
    </citation>
    <scope>NUCLEOTIDE SEQUENCE [LARGE SCALE GENOMIC DNA]</scope>
    <source>
        <strain evidence="2 3">CAU 1488</strain>
    </source>
</reference>
<dbReference type="InterPro" id="IPR011051">
    <property type="entry name" value="RmlC_Cupin_sf"/>
</dbReference>
<name>A0ABY2WUD5_9RHOB</name>
<comment type="caution">
    <text evidence="2">The sequence shown here is derived from an EMBL/GenBank/DDBJ whole genome shotgun (WGS) entry which is preliminary data.</text>
</comment>
<evidence type="ECO:0000313" key="3">
    <source>
        <dbReference type="Proteomes" id="UP001193035"/>
    </source>
</evidence>
<keyword evidence="3" id="KW-1185">Reference proteome</keyword>
<gene>
    <name evidence="2" type="ORF">FGK63_18195</name>
</gene>
<proteinExistence type="predicted"/>
<protein>
    <submittedName>
        <fullName evidence="2">Cupin</fullName>
    </submittedName>
</protein>
<dbReference type="InterPro" id="IPR014710">
    <property type="entry name" value="RmlC-like_jellyroll"/>
</dbReference>
<dbReference type="Proteomes" id="UP001193035">
    <property type="component" value="Unassembled WGS sequence"/>
</dbReference>
<feature type="domain" description="Cupin type-2" evidence="1">
    <location>
        <begin position="27"/>
        <end position="81"/>
    </location>
</feature>
<dbReference type="Gene3D" id="2.60.120.10">
    <property type="entry name" value="Jelly Rolls"/>
    <property type="match status" value="1"/>
</dbReference>
<sequence length="91" mass="9986">MDETEFAKTLRAQGYDVLTRDVEPELALDEHDHAWDVKGLVLSGAFNITAEGRSRTYETGQSFELAAGVPHTVSAGSQGARLLLGRRNRVE</sequence>
<dbReference type="RefSeq" id="WP_138844954.1">
    <property type="nucleotide sequence ID" value="NZ_VCPD01000008.1"/>
</dbReference>
<dbReference type="Pfam" id="PF07883">
    <property type="entry name" value="Cupin_2"/>
    <property type="match status" value="1"/>
</dbReference>
<evidence type="ECO:0000259" key="1">
    <source>
        <dbReference type="Pfam" id="PF07883"/>
    </source>
</evidence>
<dbReference type="SUPFAM" id="SSF51182">
    <property type="entry name" value="RmlC-like cupins"/>
    <property type="match status" value="1"/>
</dbReference>